<feature type="non-terminal residue" evidence="1">
    <location>
        <position position="82"/>
    </location>
</feature>
<organism evidence="1 2">
    <name type="scientific">Salmonella enterica subsp. enterica serovar Poona</name>
    <dbReference type="NCBI Taxonomy" id="436295"/>
    <lineage>
        <taxon>Bacteria</taxon>
        <taxon>Pseudomonadati</taxon>
        <taxon>Pseudomonadota</taxon>
        <taxon>Gammaproteobacteria</taxon>
        <taxon>Enterobacterales</taxon>
        <taxon>Enterobacteriaceae</taxon>
        <taxon>Salmonella</taxon>
    </lineage>
</organism>
<name>A0A4Z0PGM2_SALET</name>
<dbReference type="EMBL" id="PYKI01000606">
    <property type="protein sequence ID" value="TGE13964.1"/>
    <property type="molecule type" value="Genomic_DNA"/>
</dbReference>
<gene>
    <name evidence="1" type="ORF">C9F07_05175</name>
</gene>
<evidence type="ECO:0000313" key="1">
    <source>
        <dbReference type="EMBL" id="TGE13964.1"/>
    </source>
</evidence>
<protein>
    <submittedName>
        <fullName evidence="1">Uncharacterized protein</fullName>
    </submittedName>
</protein>
<keyword evidence="2" id="KW-1185">Reference proteome</keyword>
<comment type="caution">
    <text evidence="1">The sequence shown here is derived from an EMBL/GenBank/DDBJ whole genome shotgun (WGS) entry which is preliminary data.</text>
</comment>
<evidence type="ECO:0000313" key="2">
    <source>
        <dbReference type="Proteomes" id="UP000298196"/>
    </source>
</evidence>
<reference evidence="1 2" key="1">
    <citation type="submission" date="2018-03" db="EMBL/GenBank/DDBJ databases">
        <title>Non-Typhoidal Salmonella genome sequencing and assembly.</title>
        <authorList>
            <person name="Matchawe C."/>
        </authorList>
    </citation>
    <scope>NUCLEOTIDE SEQUENCE [LARGE SCALE GENOMIC DNA]</scope>
    <source>
        <strain evidence="1 2">22sa</strain>
    </source>
</reference>
<dbReference type="AlphaFoldDB" id="A0A4Z0PGM2"/>
<accession>A0A4Z0PGM2</accession>
<proteinExistence type="predicted"/>
<dbReference type="Proteomes" id="UP000298196">
    <property type="component" value="Unassembled WGS sequence"/>
</dbReference>
<sequence>MLNPNNRSLYTSALTSPPCMVFDEAIATSFSLDPVFLLQAPVYLAFTATDSNRAQDPVSIFEAIRRYSERLTVYVQKGRIAV</sequence>